<evidence type="ECO:0000313" key="2">
    <source>
        <dbReference type="EMBL" id="KZP10957.1"/>
    </source>
</evidence>
<dbReference type="Pfam" id="PF00069">
    <property type="entry name" value="Pkinase"/>
    <property type="match status" value="1"/>
</dbReference>
<evidence type="ECO:0000313" key="3">
    <source>
        <dbReference type="Proteomes" id="UP000076532"/>
    </source>
</evidence>
<dbReference type="SUPFAM" id="SSF56112">
    <property type="entry name" value="Protein kinase-like (PK-like)"/>
    <property type="match status" value="1"/>
</dbReference>
<dbReference type="InterPro" id="IPR011009">
    <property type="entry name" value="Kinase-like_dom_sf"/>
</dbReference>
<dbReference type="InterPro" id="IPR050167">
    <property type="entry name" value="Ser_Thr_protein_kinase"/>
</dbReference>
<organism evidence="2 3">
    <name type="scientific">Athelia psychrophila</name>
    <dbReference type="NCBI Taxonomy" id="1759441"/>
    <lineage>
        <taxon>Eukaryota</taxon>
        <taxon>Fungi</taxon>
        <taxon>Dikarya</taxon>
        <taxon>Basidiomycota</taxon>
        <taxon>Agaricomycotina</taxon>
        <taxon>Agaricomycetes</taxon>
        <taxon>Agaricomycetidae</taxon>
        <taxon>Atheliales</taxon>
        <taxon>Atheliaceae</taxon>
        <taxon>Athelia</taxon>
    </lineage>
</organism>
<name>A0A165ZV12_9AGAM</name>
<dbReference type="InterPro" id="IPR008271">
    <property type="entry name" value="Ser/Thr_kinase_AS"/>
</dbReference>
<dbReference type="PANTHER" id="PTHR23257">
    <property type="entry name" value="SERINE-THREONINE PROTEIN KINASE"/>
    <property type="match status" value="1"/>
</dbReference>
<proteinExistence type="predicted"/>
<dbReference type="GO" id="GO:0005737">
    <property type="term" value="C:cytoplasm"/>
    <property type="evidence" value="ECO:0007669"/>
    <property type="project" value="TreeGrafter"/>
</dbReference>
<dbReference type="STRING" id="436010.A0A165ZV12"/>
<dbReference type="PROSITE" id="PS50011">
    <property type="entry name" value="PROTEIN_KINASE_DOM"/>
    <property type="match status" value="1"/>
</dbReference>
<dbReference type="GO" id="GO:0004672">
    <property type="term" value="F:protein kinase activity"/>
    <property type="evidence" value="ECO:0007669"/>
    <property type="project" value="InterPro"/>
</dbReference>
<dbReference type="AlphaFoldDB" id="A0A165ZV12"/>
<dbReference type="CDD" id="cd00180">
    <property type="entry name" value="PKc"/>
    <property type="match status" value="1"/>
</dbReference>
<reference evidence="2 3" key="1">
    <citation type="journal article" date="2016" name="Mol. Biol. Evol.">
        <title>Comparative Genomics of Early-Diverging Mushroom-Forming Fungi Provides Insights into the Origins of Lignocellulose Decay Capabilities.</title>
        <authorList>
            <person name="Nagy L.G."/>
            <person name="Riley R."/>
            <person name="Tritt A."/>
            <person name="Adam C."/>
            <person name="Daum C."/>
            <person name="Floudas D."/>
            <person name="Sun H."/>
            <person name="Yadav J.S."/>
            <person name="Pangilinan J."/>
            <person name="Larsson K.H."/>
            <person name="Matsuura K."/>
            <person name="Barry K."/>
            <person name="Labutti K."/>
            <person name="Kuo R."/>
            <person name="Ohm R.A."/>
            <person name="Bhattacharya S.S."/>
            <person name="Shirouzu T."/>
            <person name="Yoshinaga Y."/>
            <person name="Martin F.M."/>
            <person name="Grigoriev I.V."/>
            <person name="Hibbett D.S."/>
        </authorList>
    </citation>
    <scope>NUCLEOTIDE SEQUENCE [LARGE SCALE GENOMIC DNA]</scope>
    <source>
        <strain evidence="2 3">CBS 109695</strain>
    </source>
</reference>
<dbReference type="SMART" id="SM00220">
    <property type="entry name" value="S_TKc"/>
    <property type="match status" value="1"/>
</dbReference>
<dbReference type="InterPro" id="IPR000719">
    <property type="entry name" value="Prot_kinase_dom"/>
</dbReference>
<dbReference type="PROSITE" id="PS00108">
    <property type="entry name" value="PROTEIN_KINASE_ST"/>
    <property type="match status" value="1"/>
</dbReference>
<dbReference type="Proteomes" id="UP000076532">
    <property type="component" value="Unassembled WGS sequence"/>
</dbReference>
<evidence type="ECO:0000259" key="1">
    <source>
        <dbReference type="PROSITE" id="PS50011"/>
    </source>
</evidence>
<sequence length="220" mass="24829">MREIITWKRVSKHENVADFLGIYRAPNEPSHLVMPFYKNNNFLQYMETHPDERLARVNIARGLDSLHGYGVIHGDLKTDNILISDVGRAQIADFGVAVISELQGFTTAADRNVRHSAPELTPLTESPPIKPTKASDIFSLGILFLQLFDGRLDCLPYNHVPLTRRDPGDTELLKHIHGGDRPIRANYLNVSDYQWDVIAACWVADPAARPTIQAVRPWLK</sequence>
<dbReference type="GO" id="GO:0007165">
    <property type="term" value="P:signal transduction"/>
    <property type="evidence" value="ECO:0007669"/>
    <property type="project" value="TreeGrafter"/>
</dbReference>
<dbReference type="Gene3D" id="1.10.510.10">
    <property type="entry name" value="Transferase(Phosphotransferase) domain 1"/>
    <property type="match status" value="1"/>
</dbReference>
<gene>
    <name evidence="2" type="ORF">FIBSPDRAFT_757417</name>
</gene>
<protein>
    <submittedName>
        <fullName evidence="2">Kinase-like protein</fullName>
    </submittedName>
</protein>
<accession>A0A165ZV12</accession>
<dbReference type="EMBL" id="KV417670">
    <property type="protein sequence ID" value="KZP10957.1"/>
    <property type="molecule type" value="Genomic_DNA"/>
</dbReference>
<feature type="domain" description="Protein kinase" evidence="1">
    <location>
        <begin position="1"/>
        <end position="219"/>
    </location>
</feature>
<keyword evidence="3" id="KW-1185">Reference proteome</keyword>
<dbReference type="OrthoDB" id="4062651at2759"/>
<dbReference type="GO" id="GO:0005524">
    <property type="term" value="F:ATP binding"/>
    <property type="evidence" value="ECO:0007669"/>
    <property type="project" value="InterPro"/>
</dbReference>